<feature type="region of interest" description="Disordered" evidence="1">
    <location>
        <begin position="173"/>
        <end position="195"/>
    </location>
</feature>
<dbReference type="Gramene" id="Aco030319.1.mrna1">
    <property type="protein sequence ID" value="Aco030319.1.mrna1.cds1"/>
    <property type="gene ID" value="Aco030319.1.path1"/>
</dbReference>
<dbReference type="OrthoDB" id="423313at2759"/>
<dbReference type="FunFam" id="3.40.30.10:FF:000273">
    <property type="entry name" value="Glutaredoxin family protein"/>
    <property type="match status" value="1"/>
</dbReference>
<gene>
    <name evidence="4" type="primary">LOC109711402</name>
</gene>
<feature type="region of interest" description="Disordered" evidence="1">
    <location>
        <begin position="51"/>
        <end position="114"/>
    </location>
</feature>
<feature type="compositionally biased region" description="Polar residues" evidence="1">
    <location>
        <begin position="224"/>
        <end position="234"/>
    </location>
</feature>
<feature type="domain" description="Glutaredoxin" evidence="2">
    <location>
        <begin position="246"/>
        <end position="312"/>
    </location>
</feature>
<evidence type="ECO:0000259" key="2">
    <source>
        <dbReference type="Pfam" id="PF00462"/>
    </source>
</evidence>
<dbReference type="RefSeq" id="XP_020090003.1">
    <property type="nucleotide sequence ID" value="XM_020234414.1"/>
</dbReference>
<dbReference type="InterPro" id="IPR036249">
    <property type="entry name" value="Thioredoxin-like_sf"/>
</dbReference>
<dbReference type="CDD" id="cd03031">
    <property type="entry name" value="GRX_GRX_like"/>
    <property type="match status" value="1"/>
</dbReference>
<evidence type="ECO:0000313" key="3">
    <source>
        <dbReference type="Proteomes" id="UP000515123"/>
    </source>
</evidence>
<evidence type="ECO:0000313" key="4">
    <source>
        <dbReference type="RefSeq" id="XP_020090003.1"/>
    </source>
</evidence>
<dbReference type="AlphaFoldDB" id="A0A6P5F971"/>
<dbReference type="PROSITE" id="PS51354">
    <property type="entry name" value="GLUTAREDOXIN_2"/>
    <property type="match status" value="1"/>
</dbReference>
<dbReference type="PANTHER" id="PTHR45669">
    <property type="entry name" value="GLUTAREDOXIN DOMAIN-CONTAINING CYSTEINE-RICH PROTEIN CG12206-RELATED"/>
    <property type="match status" value="1"/>
</dbReference>
<dbReference type="GeneID" id="109711402"/>
<dbReference type="Pfam" id="PF23733">
    <property type="entry name" value="GRXCR1-2_C"/>
    <property type="match status" value="1"/>
</dbReference>
<proteinExistence type="predicted"/>
<feature type="compositionally biased region" description="Basic and acidic residues" evidence="1">
    <location>
        <begin position="75"/>
        <end position="88"/>
    </location>
</feature>
<dbReference type="PANTHER" id="PTHR45669:SF30">
    <property type="entry name" value="OS04G0641300 PROTEIN"/>
    <property type="match status" value="1"/>
</dbReference>
<protein>
    <submittedName>
        <fullName evidence="4">Uncharacterized protein At3g28850-like</fullName>
    </submittedName>
</protein>
<reference evidence="3" key="1">
    <citation type="journal article" date="2015" name="Nat. Genet.">
        <title>The pineapple genome and the evolution of CAM photosynthesis.</title>
        <authorList>
            <person name="Ming R."/>
            <person name="VanBuren R."/>
            <person name="Wai C.M."/>
            <person name="Tang H."/>
            <person name="Schatz M.C."/>
            <person name="Bowers J.E."/>
            <person name="Lyons E."/>
            <person name="Wang M.L."/>
            <person name="Chen J."/>
            <person name="Biggers E."/>
            <person name="Zhang J."/>
            <person name="Huang L."/>
            <person name="Zhang L."/>
            <person name="Miao W."/>
            <person name="Zhang J."/>
            <person name="Ye Z."/>
            <person name="Miao C."/>
            <person name="Lin Z."/>
            <person name="Wang H."/>
            <person name="Zhou H."/>
            <person name="Yim W.C."/>
            <person name="Priest H.D."/>
            <person name="Zheng C."/>
            <person name="Woodhouse M."/>
            <person name="Edger P.P."/>
            <person name="Guyot R."/>
            <person name="Guo H.B."/>
            <person name="Guo H."/>
            <person name="Zheng G."/>
            <person name="Singh R."/>
            <person name="Sharma A."/>
            <person name="Min X."/>
            <person name="Zheng Y."/>
            <person name="Lee H."/>
            <person name="Gurtowski J."/>
            <person name="Sedlazeck F.J."/>
            <person name="Harkess A."/>
            <person name="McKain M.R."/>
            <person name="Liao Z."/>
            <person name="Fang J."/>
            <person name="Liu J."/>
            <person name="Zhang X."/>
            <person name="Zhang Q."/>
            <person name="Hu W."/>
            <person name="Qin Y."/>
            <person name="Wang K."/>
            <person name="Chen L.Y."/>
            <person name="Shirley N."/>
            <person name="Lin Y.R."/>
            <person name="Liu L.Y."/>
            <person name="Hernandez A.G."/>
            <person name="Wright C.L."/>
            <person name="Bulone V."/>
            <person name="Tuskan G.A."/>
            <person name="Heath K."/>
            <person name="Zee F."/>
            <person name="Moore P.H."/>
            <person name="Sunkar R."/>
            <person name="Leebens-Mack J.H."/>
            <person name="Mockler T."/>
            <person name="Bennetzen J.L."/>
            <person name="Freeling M."/>
            <person name="Sankoff D."/>
            <person name="Paterson A.H."/>
            <person name="Zhu X."/>
            <person name="Yang X."/>
            <person name="Smith J.A."/>
            <person name="Cushman J.C."/>
            <person name="Paull R.E."/>
            <person name="Yu Q."/>
        </authorList>
    </citation>
    <scope>NUCLEOTIDE SEQUENCE [LARGE SCALE GENOMIC DNA]</scope>
    <source>
        <strain evidence="3">cv. F153</strain>
    </source>
</reference>
<dbReference type="InterPro" id="IPR002109">
    <property type="entry name" value="Glutaredoxin"/>
</dbReference>
<accession>A0A6P5F971</accession>
<keyword evidence="3" id="KW-1185">Reference proteome</keyword>
<name>A0A6P5F971_ANACO</name>
<sequence length="398" mass="43848">MGCANSAEARGEGRRRSRAPYARTYSLPVDRHGAHGEFSSHTVALRSSTLGSLVLDRAPSTAAAAAEVEEEEEEIAKTSSDDPSKEADSWPGTTIELRRRRRLPPRTPTATPPRAPEIINAWELMEGLEDALRPSIDRSFSFHTTRDPPKPGFLPLDPIVSELDPEILSSFRDALQSPSPPPFSTKDGIFDPRDRSKREIPGIVRARIAAFQERIDARRARANPPNSAKVSPSTRSPPPGAERRVVLYLTTLRGVRRTYEDCWAARAILQSYGARVDERDVSMHGGFKEELKGLLGESFAGKLPRVFVDGEYLGGAEEVRRMHEEGELGRLLLSRCDAAAEKAKGGGTCVGCGDVRFVPCRMCSGSCKVYVEEEEEVRGFRRCPDCNENGLVRCPLCC</sequence>
<feature type="region of interest" description="Disordered" evidence="1">
    <location>
        <begin position="215"/>
        <end position="242"/>
    </location>
</feature>
<dbReference type="Pfam" id="PF00462">
    <property type="entry name" value="Glutaredoxin"/>
    <property type="match status" value="1"/>
</dbReference>
<dbReference type="Proteomes" id="UP000515123">
    <property type="component" value="Linkage group 6"/>
</dbReference>
<feature type="compositionally biased region" description="Pro residues" evidence="1">
    <location>
        <begin position="105"/>
        <end position="114"/>
    </location>
</feature>
<reference evidence="4" key="2">
    <citation type="submission" date="2025-08" db="UniProtKB">
        <authorList>
            <consortium name="RefSeq"/>
        </authorList>
    </citation>
    <scope>IDENTIFICATION</scope>
    <source>
        <tissue evidence="4">Leaf</tissue>
    </source>
</reference>
<organism evidence="3 4">
    <name type="scientific">Ananas comosus</name>
    <name type="common">Pineapple</name>
    <name type="synonym">Ananas ananas</name>
    <dbReference type="NCBI Taxonomy" id="4615"/>
    <lineage>
        <taxon>Eukaryota</taxon>
        <taxon>Viridiplantae</taxon>
        <taxon>Streptophyta</taxon>
        <taxon>Embryophyta</taxon>
        <taxon>Tracheophyta</taxon>
        <taxon>Spermatophyta</taxon>
        <taxon>Magnoliopsida</taxon>
        <taxon>Liliopsida</taxon>
        <taxon>Poales</taxon>
        <taxon>Bromeliaceae</taxon>
        <taxon>Bromelioideae</taxon>
        <taxon>Ananas</taxon>
    </lineage>
</organism>
<evidence type="ECO:0000256" key="1">
    <source>
        <dbReference type="SAM" id="MobiDB-lite"/>
    </source>
</evidence>
<dbReference type="SUPFAM" id="SSF52833">
    <property type="entry name" value="Thioredoxin-like"/>
    <property type="match status" value="1"/>
</dbReference>
<feature type="region of interest" description="Disordered" evidence="1">
    <location>
        <begin position="1"/>
        <end position="36"/>
    </location>
</feature>
<dbReference type="Gene3D" id="3.40.30.10">
    <property type="entry name" value="Glutaredoxin"/>
    <property type="match status" value="1"/>
</dbReference>